<protein>
    <submittedName>
        <fullName evidence="1">Uncharacterized protein</fullName>
    </submittedName>
</protein>
<reference evidence="1 2" key="1">
    <citation type="submission" date="2023-12" db="EMBL/GenBank/DDBJ databases">
        <title>Blastococcus brunescens sp. nov., an actonobacterium isolated from sandstone collected in sahara desert.</title>
        <authorList>
            <person name="Gtari M."/>
            <person name="Ghodhbane F."/>
        </authorList>
    </citation>
    <scope>NUCLEOTIDE SEQUENCE [LARGE SCALE GENOMIC DNA]</scope>
    <source>
        <strain evidence="1 2">BMG 8361</strain>
    </source>
</reference>
<dbReference type="EMBL" id="CP141261">
    <property type="protein sequence ID" value="WRL62971.1"/>
    <property type="molecule type" value="Genomic_DNA"/>
</dbReference>
<gene>
    <name evidence="1" type="ORF">U6N30_24410</name>
</gene>
<evidence type="ECO:0000313" key="1">
    <source>
        <dbReference type="EMBL" id="WRL62971.1"/>
    </source>
</evidence>
<dbReference type="Gene3D" id="3.40.630.10">
    <property type="entry name" value="Zn peptidases"/>
    <property type="match status" value="1"/>
</dbReference>
<sequence>MTVRARRHYGPGDVRLAHGPEEAVEIDEVVRVVETLVLTALRTCGTLD</sequence>
<proteinExistence type="predicted"/>
<evidence type="ECO:0000313" key="2">
    <source>
        <dbReference type="Proteomes" id="UP001324287"/>
    </source>
</evidence>
<keyword evidence="2" id="KW-1185">Reference proteome</keyword>
<accession>A0ABZ1AZP3</accession>
<organism evidence="1 2">
    <name type="scientific">Blastococcus brunescens</name>
    <dbReference type="NCBI Taxonomy" id="1564165"/>
    <lineage>
        <taxon>Bacteria</taxon>
        <taxon>Bacillati</taxon>
        <taxon>Actinomycetota</taxon>
        <taxon>Actinomycetes</taxon>
        <taxon>Geodermatophilales</taxon>
        <taxon>Geodermatophilaceae</taxon>
        <taxon>Blastococcus</taxon>
    </lineage>
</organism>
<dbReference type="RefSeq" id="WP_324274320.1">
    <property type="nucleotide sequence ID" value="NZ_CP141261.1"/>
</dbReference>
<dbReference type="Proteomes" id="UP001324287">
    <property type="component" value="Chromosome"/>
</dbReference>
<name>A0ABZ1AZP3_9ACTN</name>